<dbReference type="Gene3D" id="2.60.120.200">
    <property type="match status" value="1"/>
</dbReference>
<dbReference type="EMBL" id="BQKM01000009">
    <property type="protein sequence ID" value="GJN54044.1"/>
    <property type="molecule type" value="Genomic_DNA"/>
</dbReference>
<evidence type="ECO:0000313" key="4">
    <source>
        <dbReference type="Proteomes" id="UP001054892"/>
    </source>
</evidence>
<name>A0A6J4EEH1_9PSED</name>
<keyword evidence="4" id="KW-1185">Reference proteome</keyword>
<dbReference type="Gene3D" id="2.60.40.10">
    <property type="entry name" value="Immunoglobulins"/>
    <property type="match status" value="2"/>
</dbReference>
<sequence length="2091" mass="228163">MDMLVMPSESKRRSRAWLGLALGALLAGWTATAQAFFGFGLIPGIYVPQTYYKFGAVYTRAIVLSPNGKPIWVEYGSDGKEAREIGEATGPLEQAQVMSGDVYRAYLQRLKDARERYPNGEVMTAATYRGTSFKTVDGKAIDKPSLSPSSLTVLVRGEKERFSTKGDELLLLQMPIDSNVTPSSSSKALLLSKEGLILHQGTNSIGFRAGFFGKDGKVDDKNTRDRDAKIYGPLPGVGVTLGSHVTGGYALTDDDGKYKMNYFLPPCPGFFFEYTTPAYLELYYKRFNPRGSSNMPYYLTRPDYDTCNGMGLWSLDAAMVVLTAATPMKQAMDFPIDLMVLDGSAQFGGGVKLGDKTAYSDKTGKRDHYLQEKYDFDGDEKPDWVVPGKKVSKTVDGKPKEVFVKTSLEEAELQGIYLSSRFDSVPANTEETAPDFTRLIDVAPDMEDRGLLESISKDDLKDTDIYVFRESNGQLVAERRGLHEDELYKNYSGVDEKSGSFRYTIQLRGSKENNYAIVGRTGEAAFSKWQSAGGFKEEFQKRAANHLKAGETVRIIAINRPTGYIGSVKVELKSAVASGNLLNFAEQRIELAPPNLKVWAERKNKIEKGMTKGEQKKQLIGNEGAGLGNDVSIAIYTDWRDRNDEPLPEELADYGYTGRMATLVAANQFLPVGANSLSQFKIKPGQQVQVIRLPEQVLGKQHLYLQVAGQPENRNPDFSSGGGQGILQYRPKRYVPVKVPINDEEASELSRQAYRKVRDANPKLDLKKPEPIYQWVSRPELQFSLYELNLTEVRRKDYANQVSNVLNQKTPSFASSDTYIGIIYDLLKSSVGALESWAFKGEQELVFAFGEQEVKATIGKSQSLEFENIAHLGKLDPEDFLSMRLYANNDVNNVLFEFAFEHLDLQSSLLGYNNQTDEIWYVSADDPKVPLRATLLGYADRSPKIKKPLTLSWKVEGDGSMAEAIQNDSDLGIFSNTLTMPAKAGSSARVRALLRDSNTEAAFKKVVVVPGKPATIDITASGKAAAMESDRLSLTIMVKDSSGNPVADGTSVNMSVNQDALMPEYEPGTVNGVATMTLTGNAFAVPDAKVTVKAGSITKDFDFAVEGLTVTLDGSPSEFLLGQESSIQAVVKTSSGKPAAGVLVTVSSDLGYFKESQYETDANGRITPTFIAGQMVGSGKWKVRAGFAGGTEHSFAVKSLGGGAQADVRDAMVLGDRPNGGVITHNRYDGTAIDLEYQTQGELKVTGKAGSSVQVELGDLSDPNLEPLLAYYMNDLEDVGPDQDHPNRVLSDVPDEVGLHTGTGFDVTVVRDNPLGRGSSYEFNGDSKIELKSTSPLQKTEKIGFRLDFKALSNGEIFNLGGGQRLSFNGSRLRYEVETESGTYSVEKVNVSLNDWHRVGGRYIDGQLQLEVDGDLVSASASGALQYSGSTFVVGQGFKGKLNSFKLYDWAAQPLLQLPGGGQQLNLPIPAAGAATAIVESTGQLGTLQAGSGLRMVRVAVTVDGTRQFVSVLSTKGYMELAGQYLDTISTDASGVIVTELNYQPVPWYLGLTIAPLEYMIPKAHAEGSSGAWGFLKAAVNFLIPLEDFKVLGEQLYYLATGDWEKFDAMQLTLAALGVSTVFPVMKPLKLVLAPLQRFVRLYGKNPIVKALAAVVGRAAEEAAKGRTEKLVSLLPYFLIVVEMLESPDGPEAILSMVEAIESPDDLWTWIEFFSLPSDGWEDGEVPSVALYTEEAPEAYSVAASAIEFLIPSAQAARKISRNRLKGKEAADAIAAAAKVAGSPKNFSALFKELVLSLKDPSAAKLRPLAHSKALIMAGLGVVKGAGVNAVRNLIRSRPDDRVSRVLLAAVITYIQAREAEGAFPGMELKIWTLYGLALVSNNETQRQGGTFQLIMLAYLQALHEYGGNPAVLDLEATQNIVYKTSLGKPMPSYPRRVDIVVGTSADQQWYEVKSLLNARYIGSNFGAGSSYHREFYADLAASYGLLGSAGKKVNAYWRFHSFKAKDGSRSPTSAEFNKFNPRKHLCEPMKGVSSTETLGEKWKESVLETACKTSQSVELMTNRTILVDILKSKEFSEQFKKILEEVGGLD</sequence>
<proteinExistence type="predicted"/>
<dbReference type="InterPro" id="IPR013320">
    <property type="entry name" value="ConA-like_dom_sf"/>
</dbReference>
<dbReference type="Proteomes" id="UP000509383">
    <property type="component" value="Chromosome"/>
</dbReference>
<gene>
    <name evidence="1" type="ORF">TUM18999_60090</name>
    <name evidence="2" type="ORF">TUM20286_37960</name>
</gene>
<dbReference type="InterPro" id="IPR001791">
    <property type="entry name" value="Laminin_G"/>
</dbReference>
<dbReference type="InterPro" id="IPR013783">
    <property type="entry name" value="Ig-like_fold"/>
</dbReference>
<dbReference type="InterPro" id="IPR008964">
    <property type="entry name" value="Invasin/intimin_cell_adhesion"/>
</dbReference>
<reference evidence="1 3" key="1">
    <citation type="submission" date="2020-05" db="EMBL/GenBank/DDBJ databases">
        <title>Characterization of novel class B3 metallo-beta-lactamase from novel Pseudomonas species.</title>
        <authorList>
            <person name="Yamada K."/>
            <person name="Aoki K."/>
            <person name="Ishii Y."/>
        </authorList>
    </citation>
    <scope>NUCLEOTIDE SEQUENCE [LARGE SCALE GENOMIC DNA]</scope>
    <source>
        <strain evidence="1 3">TUM18999</strain>
        <strain evidence="2 4">TUM20286</strain>
    </source>
</reference>
<dbReference type="SUPFAM" id="SSF49899">
    <property type="entry name" value="Concanavalin A-like lectins/glucanases"/>
    <property type="match status" value="1"/>
</dbReference>
<organism evidence="1 3">
    <name type="scientific">Pseudomonas tohonis</name>
    <dbReference type="NCBI Taxonomy" id="2725477"/>
    <lineage>
        <taxon>Bacteria</taxon>
        <taxon>Pseudomonadati</taxon>
        <taxon>Pseudomonadota</taxon>
        <taxon>Gammaproteobacteria</taxon>
        <taxon>Pseudomonadales</taxon>
        <taxon>Pseudomonadaceae</taxon>
        <taxon>Pseudomonas</taxon>
    </lineage>
</organism>
<dbReference type="SUPFAM" id="SSF49373">
    <property type="entry name" value="Invasin/intimin cell-adhesion fragments"/>
    <property type="match status" value="2"/>
</dbReference>
<accession>A0A6J4EEH1</accession>
<dbReference type="EMBL" id="AP023189">
    <property type="protein sequence ID" value="BCG27818.1"/>
    <property type="molecule type" value="Genomic_DNA"/>
</dbReference>
<protein>
    <submittedName>
        <fullName evidence="1">Uncharacterized protein</fullName>
    </submittedName>
</protein>
<dbReference type="Proteomes" id="UP001054892">
    <property type="component" value="Unassembled WGS sequence"/>
</dbReference>
<dbReference type="KEGG" id="ptw:TUM18999_60090"/>
<evidence type="ECO:0000313" key="2">
    <source>
        <dbReference type="EMBL" id="GJN54044.1"/>
    </source>
</evidence>
<dbReference type="CDD" id="cd00110">
    <property type="entry name" value="LamG"/>
    <property type="match status" value="1"/>
</dbReference>
<evidence type="ECO:0000313" key="1">
    <source>
        <dbReference type="EMBL" id="BCG27818.1"/>
    </source>
</evidence>
<evidence type="ECO:0000313" key="3">
    <source>
        <dbReference type="Proteomes" id="UP000509383"/>
    </source>
</evidence>
<dbReference type="RefSeq" id="WP_173179062.1">
    <property type="nucleotide sequence ID" value="NZ_AP023189.1"/>
</dbReference>